<organism evidence="1 2">
    <name type="scientific">Trifolium subterraneum</name>
    <name type="common">Subterranean clover</name>
    <dbReference type="NCBI Taxonomy" id="3900"/>
    <lineage>
        <taxon>Eukaryota</taxon>
        <taxon>Viridiplantae</taxon>
        <taxon>Streptophyta</taxon>
        <taxon>Embryophyta</taxon>
        <taxon>Tracheophyta</taxon>
        <taxon>Spermatophyta</taxon>
        <taxon>Magnoliopsida</taxon>
        <taxon>eudicotyledons</taxon>
        <taxon>Gunneridae</taxon>
        <taxon>Pentapetalae</taxon>
        <taxon>rosids</taxon>
        <taxon>fabids</taxon>
        <taxon>Fabales</taxon>
        <taxon>Fabaceae</taxon>
        <taxon>Papilionoideae</taxon>
        <taxon>50 kb inversion clade</taxon>
        <taxon>NPAAA clade</taxon>
        <taxon>Hologalegina</taxon>
        <taxon>IRL clade</taxon>
        <taxon>Trifolieae</taxon>
        <taxon>Trifolium</taxon>
    </lineage>
</organism>
<protein>
    <recommendedName>
        <fullName evidence="3">RNase H type-1 domain-containing protein</fullName>
    </recommendedName>
</protein>
<gene>
    <name evidence="1" type="ORF">TSUD_149570</name>
</gene>
<reference evidence="2" key="1">
    <citation type="journal article" date="2017" name="Front. Plant Sci.">
        <title>Climate Clever Clovers: New Paradigm to Reduce the Environmental Footprint of Ruminants by Breeding Low Methanogenic Forages Utilizing Haplotype Variation.</title>
        <authorList>
            <person name="Kaur P."/>
            <person name="Appels R."/>
            <person name="Bayer P.E."/>
            <person name="Keeble-Gagnere G."/>
            <person name="Wang J."/>
            <person name="Hirakawa H."/>
            <person name="Shirasawa K."/>
            <person name="Vercoe P."/>
            <person name="Stefanova K."/>
            <person name="Durmic Z."/>
            <person name="Nichols P."/>
            <person name="Revell C."/>
            <person name="Isobe S.N."/>
            <person name="Edwards D."/>
            <person name="Erskine W."/>
        </authorList>
    </citation>
    <scope>NUCLEOTIDE SEQUENCE [LARGE SCALE GENOMIC DNA]</scope>
    <source>
        <strain evidence="2">cv. Daliak</strain>
    </source>
</reference>
<dbReference type="Proteomes" id="UP000242715">
    <property type="component" value="Unassembled WGS sequence"/>
</dbReference>
<evidence type="ECO:0008006" key="3">
    <source>
        <dbReference type="Google" id="ProtNLM"/>
    </source>
</evidence>
<dbReference type="EMBL" id="DF973785">
    <property type="protein sequence ID" value="GAU39947.1"/>
    <property type="molecule type" value="Genomic_DNA"/>
</dbReference>
<sequence length="271" mass="31314">MIKSIGYGEGGCKWSIGTREKIDIWEQNWLKEVLSITTLSNMQRPGDINKLKDIIMSNSKSWDIDKISSMFDSTTVRCIINTPLLASVRTDKLVWKLEHDGVYLVRNAYNYYVNNVGNQDNYGIAGNWHQICRSVQYLEHCAVCNDSACRRQHTYFVSLSTQYIMLAASRTVESNQCRNAKVWNNITESNTNVYERAQHLLTSWKQAQQTRSYANTPHRDDQGRYVAAKTEWLEPILDVEIGEAMGLFSAVKWVDELRLCDVDFEMDCKRE</sequence>
<accession>A0A2Z6PAI0</accession>
<dbReference type="AlphaFoldDB" id="A0A2Z6PAI0"/>
<evidence type="ECO:0000313" key="2">
    <source>
        <dbReference type="Proteomes" id="UP000242715"/>
    </source>
</evidence>
<proteinExistence type="predicted"/>
<name>A0A2Z6PAI0_TRISU</name>
<dbReference type="OrthoDB" id="1430869at2759"/>
<keyword evidence="2" id="KW-1185">Reference proteome</keyword>
<evidence type="ECO:0000313" key="1">
    <source>
        <dbReference type="EMBL" id="GAU39947.1"/>
    </source>
</evidence>